<gene>
    <name evidence="2" type="ORF">J2S74_002706</name>
</gene>
<keyword evidence="2" id="KW-0808">Transferase</keyword>
<accession>A0ABT9ZWT2</accession>
<comment type="caution">
    <text evidence="2">The sequence shown here is derived from an EMBL/GenBank/DDBJ whole genome shotgun (WGS) entry which is preliminary data.</text>
</comment>
<evidence type="ECO:0000256" key="1">
    <source>
        <dbReference type="SAM" id="Coils"/>
    </source>
</evidence>
<keyword evidence="3" id="KW-1185">Reference proteome</keyword>
<feature type="coiled-coil region" evidence="1">
    <location>
        <begin position="9"/>
        <end position="52"/>
    </location>
</feature>
<sequence>MRLTIYSSMKAFAEKREQENKEKEKQKRAKIIEHLSDDLSKVRQLIKNNEEKLEKLN</sequence>
<reference evidence="2 3" key="1">
    <citation type="submission" date="2023-07" db="EMBL/GenBank/DDBJ databases">
        <title>Genomic Encyclopedia of Type Strains, Phase IV (KMG-IV): sequencing the most valuable type-strain genomes for metagenomic binning, comparative biology and taxonomic classification.</title>
        <authorList>
            <person name="Goeker M."/>
        </authorList>
    </citation>
    <scope>NUCLEOTIDE SEQUENCE [LARGE SCALE GENOMIC DNA]</scope>
    <source>
        <strain evidence="2 3">DSM 9768</strain>
    </source>
</reference>
<keyword evidence="2" id="KW-0418">Kinase</keyword>
<keyword evidence="1" id="KW-0175">Coiled coil</keyword>
<name>A0ABT9ZWT2_9BACI</name>
<proteinExistence type="predicted"/>
<organism evidence="2 3">
    <name type="scientific">Evansella vedderi</name>
    <dbReference type="NCBI Taxonomy" id="38282"/>
    <lineage>
        <taxon>Bacteria</taxon>
        <taxon>Bacillati</taxon>
        <taxon>Bacillota</taxon>
        <taxon>Bacilli</taxon>
        <taxon>Bacillales</taxon>
        <taxon>Bacillaceae</taxon>
        <taxon>Evansella</taxon>
    </lineage>
</organism>
<dbReference type="GO" id="GO:0016301">
    <property type="term" value="F:kinase activity"/>
    <property type="evidence" value="ECO:0007669"/>
    <property type="project" value="UniProtKB-KW"/>
</dbReference>
<protein>
    <submittedName>
        <fullName evidence="2">Signal transduction histidine kinase</fullName>
    </submittedName>
</protein>
<dbReference type="EMBL" id="JAUSUG010000010">
    <property type="protein sequence ID" value="MDQ0255324.1"/>
    <property type="molecule type" value="Genomic_DNA"/>
</dbReference>
<evidence type="ECO:0000313" key="2">
    <source>
        <dbReference type="EMBL" id="MDQ0255324.1"/>
    </source>
</evidence>
<evidence type="ECO:0000313" key="3">
    <source>
        <dbReference type="Proteomes" id="UP001230005"/>
    </source>
</evidence>
<dbReference type="Proteomes" id="UP001230005">
    <property type="component" value="Unassembled WGS sequence"/>
</dbReference>